<dbReference type="AlphaFoldDB" id="A0A2P4YC11"/>
<evidence type="ECO:0000313" key="2">
    <source>
        <dbReference type="Proteomes" id="UP000237271"/>
    </source>
</evidence>
<comment type="caution">
    <text evidence="1">The sequence shown here is derived from an EMBL/GenBank/DDBJ whole genome shotgun (WGS) entry which is preliminary data.</text>
</comment>
<gene>
    <name evidence="1" type="ORF">PHPALM_7555</name>
</gene>
<sequence>MTPCMLIYDSSIISNVSTIEMWNHLSDCIRDDIIIAAKLSDIHNVVLELSAKFEINDLSRVKHLLDMEINFELGVILCLSQTAYVERMATRFRMNKAKTVRSPQMDNERMPVIERDQSKINDESLSYREIIGSLQYLVACTRPDMANIVRCLGKYNGAFTKENYTMATRAIRYLLGTKHFGLVYRPIKGPTVVTV</sequence>
<reference evidence="1 2" key="1">
    <citation type="journal article" date="2017" name="Genome Biol. Evol.">
        <title>Phytophthora megakarya and P. palmivora, closely related causal agents of cacao black pod rot, underwent increases in genome sizes and gene numbers by different mechanisms.</title>
        <authorList>
            <person name="Ali S.S."/>
            <person name="Shao J."/>
            <person name="Lary D.J."/>
            <person name="Kronmiller B."/>
            <person name="Shen D."/>
            <person name="Strem M.D."/>
            <person name="Amoako-Attah I."/>
            <person name="Akrofi A.Y."/>
            <person name="Begoude B.A."/>
            <person name="Ten Hoopen G.M."/>
            <person name="Coulibaly K."/>
            <person name="Kebe B.I."/>
            <person name="Melnick R.L."/>
            <person name="Guiltinan M.J."/>
            <person name="Tyler B.M."/>
            <person name="Meinhardt L.W."/>
            <person name="Bailey B.A."/>
        </authorList>
    </citation>
    <scope>NUCLEOTIDE SEQUENCE [LARGE SCALE GENOMIC DNA]</scope>
    <source>
        <strain evidence="2">sbr112.9</strain>
    </source>
</reference>
<dbReference type="Proteomes" id="UP000237271">
    <property type="component" value="Unassembled WGS sequence"/>
</dbReference>
<protein>
    <recommendedName>
        <fullName evidence="3">Mitochondrial protein</fullName>
    </recommendedName>
</protein>
<evidence type="ECO:0000313" key="1">
    <source>
        <dbReference type="EMBL" id="POM75357.1"/>
    </source>
</evidence>
<organism evidence="1 2">
    <name type="scientific">Phytophthora palmivora</name>
    <dbReference type="NCBI Taxonomy" id="4796"/>
    <lineage>
        <taxon>Eukaryota</taxon>
        <taxon>Sar</taxon>
        <taxon>Stramenopiles</taxon>
        <taxon>Oomycota</taxon>
        <taxon>Peronosporomycetes</taxon>
        <taxon>Peronosporales</taxon>
        <taxon>Peronosporaceae</taxon>
        <taxon>Phytophthora</taxon>
    </lineage>
</organism>
<dbReference type="OrthoDB" id="107791at2759"/>
<proteinExistence type="predicted"/>
<name>A0A2P4YC11_9STRA</name>
<dbReference type="EMBL" id="NCKW01003876">
    <property type="protein sequence ID" value="POM75357.1"/>
    <property type="molecule type" value="Genomic_DNA"/>
</dbReference>
<evidence type="ECO:0008006" key="3">
    <source>
        <dbReference type="Google" id="ProtNLM"/>
    </source>
</evidence>
<keyword evidence="2" id="KW-1185">Reference proteome</keyword>
<accession>A0A2P4YC11</accession>